<dbReference type="PROSITE" id="PS50110">
    <property type="entry name" value="RESPONSE_REGULATORY"/>
    <property type="match status" value="1"/>
</dbReference>
<gene>
    <name evidence="4" type="ORF">QRX50_39855</name>
</gene>
<dbReference type="Proteomes" id="UP001236014">
    <property type="component" value="Chromosome"/>
</dbReference>
<dbReference type="PANTHER" id="PTHR44591">
    <property type="entry name" value="STRESS RESPONSE REGULATOR PROTEIN 1"/>
    <property type="match status" value="1"/>
</dbReference>
<dbReference type="InterPro" id="IPR011006">
    <property type="entry name" value="CheY-like_superfamily"/>
</dbReference>
<sequence length="122" mass="12532">MPPTALIVDDDPGFRRAARRLLAARGFEVVAEAADAGQALEAVRAHHPDCVLLDLHLPDTDGLSAARALAASPAPAPRILVTSTEPADFATADLTALGIVAFVAKDHLATADLPALFGFSAA</sequence>
<accession>A0A9Y2MW75</accession>
<evidence type="ECO:0000259" key="3">
    <source>
        <dbReference type="PROSITE" id="PS50110"/>
    </source>
</evidence>
<protein>
    <submittedName>
        <fullName evidence="4">Response regulator</fullName>
    </submittedName>
</protein>
<evidence type="ECO:0000313" key="4">
    <source>
        <dbReference type="EMBL" id="WIX77502.1"/>
    </source>
</evidence>
<name>A0A9Y2MW75_9PSEU</name>
<dbReference type="Pfam" id="PF00072">
    <property type="entry name" value="Response_reg"/>
    <property type="match status" value="1"/>
</dbReference>
<dbReference type="SUPFAM" id="SSF52172">
    <property type="entry name" value="CheY-like"/>
    <property type="match status" value="1"/>
</dbReference>
<proteinExistence type="predicted"/>
<dbReference type="KEGG" id="acab:QRX50_39855"/>
<dbReference type="GO" id="GO:0000160">
    <property type="term" value="P:phosphorelay signal transduction system"/>
    <property type="evidence" value="ECO:0007669"/>
    <property type="project" value="InterPro"/>
</dbReference>
<keyword evidence="5" id="KW-1185">Reference proteome</keyword>
<evidence type="ECO:0000313" key="5">
    <source>
        <dbReference type="Proteomes" id="UP001236014"/>
    </source>
</evidence>
<dbReference type="SMART" id="SM00448">
    <property type="entry name" value="REC"/>
    <property type="match status" value="1"/>
</dbReference>
<feature type="domain" description="Response regulatory" evidence="3">
    <location>
        <begin position="4"/>
        <end position="120"/>
    </location>
</feature>
<organism evidence="4 5">
    <name type="scientific">Amycolatopsis carbonis</name>
    <dbReference type="NCBI Taxonomy" id="715471"/>
    <lineage>
        <taxon>Bacteria</taxon>
        <taxon>Bacillati</taxon>
        <taxon>Actinomycetota</taxon>
        <taxon>Actinomycetes</taxon>
        <taxon>Pseudonocardiales</taxon>
        <taxon>Pseudonocardiaceae</taxon>
        <taxon>Amycolatopsis</taxon>
    </lineage>
</organism>
<feature type="modified residue" description="4-aspartylphosphate" evidence="2">
    <location>
        <position position="54"/>
    </location>
</feature>
<evidence type="ECO:0000256" key="1">
    <source>
        <dbReference type="ARBA" id="ARBA00022553"/>
    </source>
</evidence>
<dbReference type="EMBL" id="CP127294">
    <property type="protein sequence ID" value="WIX77502.1"/>
    <property type="molecule type" value="Genomic_DNA"/>
</dbReference>
<dbReference type="InterPro" id="IPR001789">
    <property type="entry name" value="Sig_transdc_resp-reg_receiver"/>
</dbReference>
<dbReference type="Gene3D" id="3.40.50.2300">
    <property type="match status" value="1"/>
</dbReference>
<evidence type="ECO:0000256" key="2">
    <source>
        <dbReference type="PROSITE-ProRule" id="PRU00169"/>
    </source>
</evidence>
<keyword evidence="1 2" id="KW-0597">Phosphoprotein</keyword>
<dbReference type="AlphaFoldDB" id="A0A9Y2MW75"/>
<dbReference type="RefSeq" id="WP_285968243.1">
    <property type="nucleotide sequence ID" value="NZ_CP127294.1"/>
</dbReference>
<dbReference type="PANTHER" id="PTHR44591:SF18">
    <property type="entry name" value="REGULATORY PROTEIN"/>
    <property type="match status" value="1"/>
</dbReference>
<dbReference type="InterPro" id="IPR050595">
    <property type="entry name" value="Bact_response_regulator"/>
</dbReference>
<reference evidence="4 5" key="1">
    <citation type="submission" date="2023-06" db="EMBL/GenBank/DDBJ databases">
        <authorList>
            <person name="Oyuntsetseg B."/>
            <person name="Kim S.B."/>
        </authorList>
    </citation>
    <scope>NUCLEOTIDE SEQUENCE [LARGE SCALE GENOMIC DNA]</scope>
    <source>
        <strain evidence="4 5">2-15</strain>
    </source>
</reference>